<proteinExistence type="predicted"/>
<gene>
    <name evidence="1" type="ORF">DCAF_LOCUS14893</name>
</gene>
<reference evidence="1 2" key="1">
    <citation type="submission" date="2024-01" db="EMBL/GenBank/DDBJ databases">
        <authorList>
            <person name="Waweru B."/>
        </authorList>
    </citation>
    <scope>NUCLEOTIDE SEQUENCE [LARGE SCALE GENOMIC DNA]</scope>
</reference>
<evidence type="ECO:0000313" key="2">
    <source>
        <dbReference type="Proteomes" id="UP001314170"/>
    </source>
</evidence>
<keyword evidence="2" id="KW-1185">Reference proteome</keyword>
<organism evidence="1 2">
    <name type="scientific">Dovyalis caffra</name>
    <dbReference type="NCBI Taxonomy" id="77055"/>
    <lineage>
        <taxon>Eukaryota</taxon>
        <taxon>Viridiplantae</taxon>
        <taxon>Streptophyta</taxon>
        <taxon>Embryophyta</taxon>
        <taxon>Tracheophyta</taxon>
        <taxon>Spermatophyta</taxon>
        <taxon>Magnoliopsida</taxon>
        <taxon>eudicotyledons</taxon>
        <taxon>Gunneridae</taxon>
        <taxon>Pentapetalae</taxon>
        <taxon>rosids</taxon>
        <taxon>fabids</taxon>
        <taxon>Malpighiales</taxon>
        <taxon>Salicaceae</taxon>
        <taxon>Flacourtieae</taxon>
        <taxon>Dovyalis</taxon>
    </lineage>
</organism>
<protein>
    <submittedName>
        <fullName evidence="1">Uncharacterized protein</fullName>
    </submittedName>
</protein>
<accession>A0AAV1RU49</accession>
<dbReference type="AlphaFoldDB" id="A0AAV1RU49"/>
<dbReference type="Proteomes" id="UP001314170">
    <property type="component" value="Unassembled WGS sequence"/>
</dbReference>
<sequence>MTVDEEQVVASAVAVAREVNDQAKGHAQAAGVQFGRGVKPMKGGNSILSNP</sequence>
<dbReference type="EMBL" id="CAWUPB010001158">
    <property type="protein sequence ID" value="CAK7339817.1"/>
    <property type="molecule type" value="Genomic_DNA"/>
</dbReference>
<comment type="caution">
    <text evidence="1">The sequence shown here is derived from an EMBL/GenBank/DDBJ whole genome shotgun (WGS) entry which is preliminary data.</text>
</comment>
<evidence type="ECO:0000313" key="1">
    <source>
        <dbReference type="EMBL" id="CAK7339817.1"/>
    </source>
</evidence>
<name>A0AAV1RU49_9ROSI</name>